<feature type="compositionally biased region" description="Basic and acidic residues" evidence="1">
    <location>
        <begin position="37"/>
        <end position="57"/>
    </location>
</feature>
<evidence type="ECO:0000313" key="3">
    <source>
        <dbReference type="Proteomes" id="UP000017836"/>
    </source>
</evidence>
<dbReference type="EMBL" id="KI392069">
    <property type="protein sequence ID" value="ERN19467.1"/>
    <property type="molecule type" value="Genomic_DNA"/>
</dbReference>
<feature type="region of interest" description="Disordered" evidence="1">
    <location>
        <begin position="32"/>
        <end position="68"/>
    </location>
</feature>
<sequence>MCKPRRKKISLYKKGLGHPPLRASLALRCPKRNVPTRKVEEEIKKEKESGESGEGDRGQSSIDQENQRRKSLLCCTLRDGIDLTVALRKNTFQFYEDLVNDGSEIPWDR</sequence>
<dbReference type="Gramene" id="ERN19467">
    <property type="protein sequence ID" value="ERN19467"/>
    <property type="gene ID" value="AMTR_s00069p00188680"/>
</dbReference>
<proteinExistence type="predicted"/>
<organism evidence="2 3">
    <name type="scientific">Amborella trichopoda</name>
    <dbReference type="NCBI Taxonomy" id="13333"/>
    <lineage>
        <taxon>Eukaryota</taxon>
        <taxon>Viridiplantae</taxon>
        <taxon>Streptophyta</taxon>
        <taxon>Embryophyta</taxon>
        <taxon>Tracheophyta</taxon>
        <taxon>Spermatophyta</taxon>
        <taxon>Magnoliopsida</taxon>
        <taxon>Amborellales</taxon>
        <taxon>Amborellaceae</taxon>
        <taxon>Amborella</taxon>
    </lineage>
</organism>
<dbReference type="AlphaFoldDB" id="U5DDG1"/>
<gene>
    <name evidence="2" type="ORF">AMTR_s00069p00188680</name>
</gene>
<protein>
    <submittedName>
        <fullName evidence="2">Uncharacterized protein</fullName>
    </submittedName>
</protein>
<dbReference type="Proteomes" id="UP000017836">
    <property type="component" value="Unassembled WGS sequence"/>
</dbReference>
<name>U5DDG1_AMBTC</name>
<keyword evidence="3" id="KW-1185">Reference proteome</keyword>
<reference evidence="3" key="1">
    <citation type="journal article" date="2013" name="Science">
        <title>The Amborella genome and the evolution of flowering plants.</title>
        <authorList>
            <consortium name="Amborella Genome Project"/>
        </authorList>
    </citation>
    <scope>NUCLEOTIDE SEQUENCE [LARGE SCALE GENOMIC DNA]</scope>
</reference>
<evidence type="ECO:0000256" key="1">
    <source>
        <dbReference type="SAM" id="MobiDB-lite"/>
    </source>
</evidence>
<accession>U5DDG1</accession>
<dbReference type="HOGENOM" id="CLU_2187486_0_0_1"/>
<evidence type="ECO:0000313" key="2">
    <source>
        <dbReference type="EMBL" id="ERN19467.1"/>
    </source>
</evidence>